<evidence type="ECO:0000313" key="1">
    <source>
        <dbReference type="EMBL" id="MQL69015.1"/>
    </source>
</evidence>
<protein>
    <submittedName>
        <fullName evidence="1">Uncharacterized protein</fullName>
    </submittedName>
</protein>
<accession>A0A843TD74</accession>
<organism evidence="1 2">
    <name type="scientific">Colocasia esculenta</name>
    <name type="common">Wild taro</name>
    <name type="synonym">Arum esculentum</name>
    <dbReference type="NCBI Taxonomy" id="4460"/>
    <lineage>
        <taxon>Eukaryota</taxon>
        <taxon>Viridiplantae</taxon>
        <taxon>Streptophyta</taxon>
        <taxon>Embryophyta</taxon>
        <taxon>Tracheophyta</taxon>
        <taxon>Spermatophyta</taxon>
        <taxon>Magnoliopsida</taxon>
        <taxon>Liliopsida</taxon>
        <taxon>Araceae</taxon>
        <taxon>Aroideae</taxon>
        <taxon>Colocasieae</taxon>
        <taxon>Colocasia</taxon>
    </lineage>
</organism>
<gene>
    <name evidence="1" type="ORF">Taro_001292</name>
</gene>
<dbReference type="Proteomes" id="UP000652761">
    <property type="component" value="Unassembled WGS sequence"/>
</dbReference>
<dbReference type="AlphaFoldDB" id="A0A843TD74"/>
<evidence type="ECO:0000313" key="2">
    <source>
        <dbReference type="Proteomes" id="UP000652761"/>
    </source>
</evidence>
<proteinExistence type="predicted"/>
<keyword evidence="2" id="KW-1185">Reference proteome</keyword>
<name>A0A843TD74_COLES</name>
<reference evidence="1" key="1">
    <citation type="submission" date="2017-07" db="EMBL/GenBank/DDBJ databases">
        <title>Taro Niue Genome Assembly and Annotation.</title>
        <authorList>
            <person name="Atibalentja N."/>
            <person name="Keating K."/>
            <person name="Fields C.J."/>
        </authorList>
    </citation>
    <scope>NUCLEOTIDE SEQUENCE</scope>
    <source>
        <strain evidence="1">Niue_2</strain>
        <tissue evidence="1">Leaf</tissue>
    </source>
</reference>
<dbReference type="EMBL" id="NMUH01000027">
    <property type="protein sequence ID" value="MQL69015.1"/>
    <property type="molecule type" value="Genomic_DNA"/>
</dbReference>
<comment type="caution">
    <text evidence="1">The sequence shown here is derived from an EMBL/GenBank/DDBJ whole genome shotgun (WGS) entry which is preliminary data.</text>
</comment>
<sequence length="169" mass="19285">MRTRRATQLRSGTENKPTFWANQPAHNAPETCERTCYSQCGPHIGHHNEYKTIRTVDMLQGISPTVERIRKVRKRKKGEEEELACLKASGLRRAVSVRGYFYTRISRFQVPRSHYTSVIPSLLLPSLSPPPLSSPLLVPNAFWGVVLECDIAKRRRISSHEEVESPFSN</sequence>